<keyword evidence="17" id="KW-1185">Reference proteome</keyword>
<dbReference type="SUPFAM" id="SSF48264">
    <property type="entry name" value="Cytochrome P450"/>
    <property type="match status" value="1"/>
</dbReference>
<dbReference type="GO" id="GO:0016705">
    <property type="term" value="F:oxidoreductase activity, acting on paired donors, with incorporation or reduction of molecular oxygen"/>
    <property type="evidence" value="ECO:0007669"/>
    <property type="project" value="InterPro"/>
</dbReference>
<protein>
    <submittedName>
        <fullName evidence="16">Cytochrome P450</fullName>
    </submittedName>
</protein>
<dbReference type="OrthoDB" id="2789670at2759"/>
<evidence type="ECO:0000256" key="12">
    <source>
        <dbReference type="ARBA" id="ARBA00023136"/>
    </source>
</evidence>
<dbReference type="AlphaFoldDB" id="A0A8E2DMP1"/>
<keyword evidence="5 13" id="KW-0349">Heme</keyword>
<organism evidence="16 17">
    <name type="scientific">Obba rivulosa</name>
    <dbReference type="NCBI Taxonomy" id="1052685"/>
    <lineage>
        <taxon>Eukaryota</taxon>
        <taxon>Fungi</taxon>
        <taxon>Dikarya</taxon>
        <taxon>Basidiomycota</taxon>
        <taxon>Agaricomycotina</taxon>
        <taxon>Agaricomycetes</taxon>
        <taxon>Polyporales</taxon>
        <taxon>Gelatoporiaceae</taxon>
        <taxon>Obba</taxon>
    </lineage>
</organism>
<keyword evidence="7 13" id="KW-0479">Metal-binding</keyword>
<evidence type="ECO:0000256" key="7">
    <source>
        <dbReference type="ARBA" id="ARBA00022723"/>
    </source>
</evidence>
<evidence type="ECO:0000313" key="16">
    <source>
        <dbReference type="EMBL" id="OCH91269.1"/>
    </source>
</evidence>
<keyword evidence="8 15" id="KW-1133">Transmembrane helix</keyword>
<evidence type="ECO:0000256" key="10">
    <source>
        <dbReference type="ARBA" id="ARBA00023004"/>
    </source>
</evidence>
<keyword evidence="6 15" id="KW-0812">Transmembrane</keyword>
<dbReference type="InterPro" id="IPR050364">
    <property type="entry name" value="Cytochrome_P450_fung"/>
</dbReference>
<feature type="non-terminal residue" evidence="16">
    <location>
        <position position="1"/>
    </location>
</feature>
<dbReference type="InterPro" id="IPR001128">
    <property type="entry name" value="Cyt_P450"/>
</dbReference>
<keyword evidence="9 14" id="KW-0560">Oxidoreductase</keyword>
<feature type="binding site" description="axial binding residue" evidence="13">
    <location>
        <position position="388"/>
    </location>
    <ligand>
        <name>heme</name>
        <dbReference type="ChEBI" id="CHEBI:30413"/>
    </ligand>
    <ligandPart>
        <name>Fe</name>
        <dbReference type="ChEBI" id="CHEBI:18248"/>
    </ligandPart>
</feature>
<keyword evidence="10 13" id="KW-0408">Iron</keyword>
<dbReference type="EMBL" id="KV722388">
    <property type="protein sequence ID" value="OCH91269.1"/>
    <property type="molecule type" value="Genomic_DNA"/>
</dbReference>
<reference evidence="16 17" key="1">
    <citation type="submission" date="2016-07" db="EMBL/GenBank/DDBJ databases">
        <title>Draft genome of the white-rot fungus Obba rivulosa 3A-2.</title>
        <authorList>
            <consortium name="DOE Joint Genome Institute"/>
            <person name="Miettinen O."/>
            <person name="Riley R."/>
            <person name="Acob R."/>
            <person name="Barry K."/>
            <person name="Cullen D."/>
            <person name="De Vries R."/>
            <person name="Hainaut M."/>
            <person name="Hatakka A."/>
            <person name="Henrissat B."/>
            <person name="Hilden K."/>
            <person name="Kuo R."/>
            <person name="Labutti K."/>
            <person name="Lipzen A."/>
            <person name="Makela M.R."/>
            <person name="Sandor L."/>
            <person name="Spatafora J.W."/>
            <person name="Grigoriev I.V."/>
            <person name="Hibbett D.S."/>
        </authorList>
    </citation>
    <scope>NUCLEOTIDE SEQUENCE [LARGE SCALE GENOMIC DNA]</scope>
    <source>
        <strain evidence="16 17">3A-2</strain>
    </source>
</reference>
<dbReference type="Pfam" id="PF00067">
    <property type="entry name" value="p450"/>
    <property type="match status" value="1"/>
</dbReference>
<keyword evidence="11 14" id="KW-0503">Monooxygenase</keyword>
<evidence type="ECO:0000256" key="2">
    <source>
        <dbReference type="ARBA" id="ARBA00004167"/>
    </source>
</evidence>
<evidence type="ECO:0000256" key="1">
    <source>
        <dbReference type="ARBA" id="ARBA00001971"/>
    </source>
</evidence>
<keyword evidence="12 15" id="KW-0472">Membrane</keyword>
<dbReference type="PRINTS" id="PR00385">
    <property type="entry name" value="P450"/>
</dbReference>
<sequence>MVMLSASLSWGNLLSYLAPRKLLAICWRDVEIFTLTDRRLLWQASSRSVGWNRGLGYAPGPSDARFREFRRLFHQFMGPRPSQETSVLKMQEQSARDLVSRLMNNPDGFMKHARQVTGALILRLAYGYVVSPTQDEDELVNIAERAMQGFARASEPGAFLVDSFPFLKHLPDWVPGTGWKAEVRQMWEDRECLYDVPFDFVQDQMRNGEVTPSFTSTYLLEKITPSPVDEELIKAAAASLYSGGADTTPSTLSSFILAMALHPATQARAQAELDAVLGSSWIRLPTFADRLSLPYVNAIVLELLRWNPAVPLGLPHKLSQDDIYRNCLLPKGTIVWPNIWSMLHDETKFPNPSAFLPERYLLADGRLKTLDKAEDPVVIGFGFGRRICPGMYLAINSVFISVATMLYTLRVSKAKNEMGVEITPEPDYRGFIAHPAPFNVSIVPRSLEAEALVHKSMQEDSDFGLS</sequence>
<dbReference type="GO" id="GO:0004497">
    <property type="term" value="F:monooxygenase activity"/>
    <property type="evidence" value="ECO:0007669"/>
    <property type="project" value="UniProtKB-KW"/>
</dbReference>
<dbReference type="PANTHER" id="PTHR46300">
    <property type="entry name" value="P450, PUTATIVE (EUROFUNG)-RELATED-RELATED"/>
    <property type="match status" value="1"/>
</dbReference>
<feature type="transmembrane region" description="Helical" evidence="15">
    <location>
        <begin position="391"/>
        <end position="409"/>
    </location>
</feature>
<dbReference type="Proteomes" id="UP000250043">
    <property type="component" value="Unassembled WGS sequence"/>
</dbReference>
<dbReference type="InterPro" id="IPR036396">
    <property type="entry name" value="Cyt_P450_sf"/>
</dbReference>
<gene>
    <name evidence="16" type="ORF">OBBRIDRAFT_792429</name>
</gene>
<comment type="pathway">
    <text evidence="3">Secondary metabolite biosynthesis.</text>
</comment>
<dbReference type="Gene3D" id="1.10.630.10">
    <property type="entry name" value="Cytochrome P450"/>
    <property type="match status" value="1"/>
</dbReference>
<evidence type="ECO:0000256" key="14">
    <source>
        <dbReference type="RuleBase" id="RU000461"/>
    </source>
</evidence>
<evidence type="ECO:0000313" key="17">
    <source>
        <dbReference type="Proteomes" id="UP000250043"/>
    </source>
</evidence>
<dbReference type="CDD" id="cd11065">
    <property type="entry name" value="CYP64-like"/>
    <property type="match status" value="1"/>
</dbReference>
<accession>A0A8E2DMP1</accession>
<dbReference type="PANTHER" id="PTHR46300:SF7">
    <property type="entry name" value="P450, PUTATIVE (EUROFUNG)-RELATED"/>
    <property type="match status" value="1"/>
</dbReference>
<evidence type="ECO:0000256" key="3">
    <source>
        <dbReference type="ARBA" id="ARBA00005179"/>
    </source>
</evidence>
<evidence type="ECO:0000256" key="5">
    <source>
        <dbReference type="ARBA" id="ARBA00022617"/>
    </source>
</evidence>
<evidence type="ECO:0000256" key="15">
    <source>
        <dbReference type="SAM" id="Phobius"/>
    </source>
</evidence>
<comment type="subcellular location">
    <subcellularLocation>
        <location evidence="2">Membrane</location>
        <topology evidence="2">Single-pass membrane protein</topology>
    </subcellularLocation>
</comment>
<dbReference type="InterPro" id="IPR017972">
    <property type="entry name" value="Cyt_P450_CS"/>
</dbReference>
<comment type="cofactor">
    <cofactor evidence="1 13">
        <name>heme</name>
        <dbReference type="ChEBI" id="CHEBI:30413"/>
    </cofactor>
</comment>
<dbReference type="GO" id="GO:0020037">
    <property type="term" value="F:heme binding"/>
    <property type="evidence" value="ECO:0007669"/>
    <property type="project" value="InterPro"/>
</dbReference>
<name>A0A8E2DMP1_9APHY</name>
<dbReference type="PROSITE" id="PS00086">
    <property type="entry name" value="CYTOCHROME_P450"/>
    <property type="match status" value="1"/>
</dbReference>
<evidence type="ECO:0000256" key="6">
    <source>
        <dbReference type="ARBA" id="ARBA00022692"/>
    </source>
</evidence>
<dbReference type="InterPro" id="IPR002401">
    <property type="entry name" value="Cyt_P450_E_grp-I"/>
</dbReference>
<proteinExistence type="inferred from homology"/>
<evidence type="ECO:0000256" key="13">
    <source>
        <dbReference type="PIRSR" id="PIRSR602401-1"/>
    </source>
</evidence>
<evidence type="ECO:0000256" key="11">
    <source>
        <dbReference type="ARBA" id="ARBA00023033"/>
    </source>
</evidence>
<evidence type="ECO:0000256" key="9">
    <source>
        <dbReference type="ARBA" id="ARBA00023002"/>
    </source>
</evidence>
<dbReference type="GO" id="GO:0005506">
    <property type="term" value="F:iron ion binding"/>
    <property type="evidence" value="ECO:0007669"/>
    <property type="project" value="InterPro"/>
</dbReference>
<dbReference type="PRINTS" id="PR00463">
    <property type="entry name" value="EP450I"/>
</dbReference>
<evidence type="ECO:0000256" key="4">
    <source>
        <dbReference type="ARBA" id="ARBA00010617"/>
    </source>
</evidence>
<evidence type="ECO:0000256" key="8">
    <source>
        <dbReference type="ARBA" id="ARBA00022989"/>
    </source>
</evidence>
<dbReference type="GO" id="GO:0016020">
    <property type="term" value="C:membrane"/>
    <property type="evidence" value="ECO:0007669"/>
    <property type="project" value="UniProtKB-SubCell"/>
</dbReference>
<comment type="similarity">
    <text evidence="4 14">Belongs to the cytochrome P450 family.</text>
</comment>